<dbReference type="InterPro" id="IPR057326">
    <property type="entry name" value="KR_dom"/>
</dbReference>
<dbReference type="SUPFAM" id="SSF51735">
    <property type="entry name" value="NAD(P)-binding Rossmann-fold domains"/>
    <property type="match status" value="1"/>
</dbReference>
<dbReference type="Proteomes" id="UP000017822">
    <property type="component" value="Unassembled WGS sequence"/>
</dbReference>
<evidence type="ECO:0000256" key="3">
    <source>
        <dbReference type="ARBA" id="ARBA00004991"/>
    </source>
</evidence>
<dbReference type="GO" id="GO:0006666">
    <property type="term" value="P:3-keto-sphinganine metabolic process"/>
    <property type="evidence" value="ECO:0007669"/>
    <property type="project" value="InterPro"/>
</dbReference>
<comment type="caution">
    <text evidence="14">The sequence shown here is derived from an EMBL/GenBank/DDBJ whole genome shotgun (WGS) entry which is preliminary data.</text>
</comment>
<keyword evidence="5" id="KW-0547">Nucleotide-binding</keyword>
<evidence type="ECO:0000256" key="12">
    <source>
        <dbReference type="RuleBase" id="RU000363"/>
    </source>
</evidence>
<evidence type="ECO:0000256" key="1">
    <source>
        <dbReference type="ARBA" id="ARBA00004240"/>
    </source>
</evidence>
<evidence type="ECO:0000256" key="4">
    <source>
        <dbReference type="ARBA" id="ARBA00006484"/>
    </source>
</evidence>
<dbReference type="PATRIC" id="fig|1263865.4.peg.3064"/>
<dbReference type="GO" id="GO:0047560">
    <property type="term" value="F:3-dehydrosphinganine reductase activity"/>
    <property type="evidence" value="ECO:0007669"/>
    <property type="project" value="UniProtKB-EC"/>
</dbReference>
<comment type="similarity">
    <text evidence="4 12">Belongs to the short-chain dehydrogenases/reductases (SDR) family.</text>
</comment>
<keyword evidence="7" id="KW-0521">NADP</keyword>
<dbReference type="EC" id="1.1.1.102" evidence="11"/>
<evidence type="ECO:0000256" key="8">
    <source>
        <dbReference type="ARBA" id="ARBA00022919"/>
    </source>
</evidence>
<evidence type="ECO:0000256" key="10">
    <source>
        <dbReference type="ARBA" id="ARBA00023098"/>
    </source>
</evidence>
<evidence type="ECO:0000256" key="9">
    <source>
        <dbReference type="ARBA" id="ARBA00023002"/>
    </source>
</evidence>
<gene>
    <name evidence="14" type="ORF">F753_15905</name>
</gene>
<evidence type="ECO:0000256" key="6">
    <source>
        <dbReference type="ARBA" id="ARBA00022824"/>
    </source>
</evidence>
<evidence type="ECO:0000256" key="7">
    <source>
        <dbReference type="ARBA" id="ARBA00022857"/>
    </source>
</evidence>
<evidence type="ECO:0000259" key="13">
    <source>
        <dbReference type="SMART" id="SM00822"/>
    </source>
</evidence>
<evidence type="ECO:0000256" key="2">
    <source>
        <dbReference type="ARBA" id="ARBA00004760"/>
    </source>
</evidence>
<evidence type="ECO:0000313" key="15">
    <source>
        <dbReference type="Proteomes" id="UP000017822"/>
    </source>
</evidence>
<protein>
    <recommendedName>
        <fullName evidence="11">3-dehydrosphinganine reductase</fullName>
        <ecNumber evidence="11">1.1.1.102</ecNumber>
    </recommendedName>
</protein>
<dbReference type="SMART" id="SM00822">
    <property type="entry name" value="PKS_KR"/>
    <property type="match status" value="1"/>
</dbReference>
<evidence type="ECO:0000256" key="5">
    <source>
        <dbReference type="ARBA" id="ARBA00022741"/>
    </source>
</evidence>
<dbReference type="GO" id="GO:0030148">
    <property type="term" value="P:sphingolipid biosynthetic process"/>
    <property type="evidence" value="ECO:0007669"/>
    <property type="project" value="InterPro"/>
</dbReference>
<dbReference type="RefSeq" id="WP_023445979.1">
    <property type="nucleotide sequence ID" value="NZ_AOFQ01000051.1"/>
</dbReference>
<keyword evidence="8" id="KW-0746">Sphingolipid metabolism</keyword>
<dbReference type="AlphaFoldDB" id="V4QET0"/>
<dbReference type="GO" id="GO:0016020">
    <property type="term" value="C:membrane"/>
    <property type="evidence" value="ECO:0007669"/>
    <property type="project" value="GOC"/>
</dbReference>
<evidence type="ECO:0000313" key="14">
    <source>
        <dbReference type="EMBL" id="ESQ98383.1"/>
    </source>
</evidence>
<dbReference type="InterPro" id="IPR002347">
    <property type="entry name" value="SDR_fam"/>
</dbReference>
<comment type="pathway">
    <text evidence="3">Sphingolipid metabolism.</text>
</comment>
<dbReference type="EMBL" id="AOFQ01000051">
    <property type="protein sequence ID" value="ESQ98383.1"/>
    <property type="molecule type" value="Genomic_DNA"/>
</dbReference>
<accession>V4QET0</accession>
<dbReference type="PROSITE" id="PS00061">
    <property type="entry name" value="ADH_SHORT"/>
    <property type="match status" value="1"/>
</dbReference>
<keyword evidence="10" id="KW-0443">Lipid metabolism</keyword>
<dbReference type="GO" id="GO:0000166">
    <property type="term" value="F:nucleotide binding"/>
    <property type="evidence" value="ECO:0007669"/>
    <property type="project" value="UniProtKB-KW"/>
</dbReference>
<keyword evidence="9" id="KW-0560">Oxidoreductase</keyword>
<comment type="pathway">
    <text evidence="2">Lipid metabolism; sphingolipid metabolism.</text>
</comment>
<dbReference type="FunFam" id="3.40.50.720:FF:000084">
    <property type="entry name" value="Short-chain dehydrogenase reductase"/>
    <property type="match status" value="1"/>
</dbReference>
<dbReference type="InterPro" id="IPR020904">
    <property type="entry name" value="Sc_DH/Rdtase_CS"/>
</dbReference>
<dbReference type="InterPro" id="IPR045022">
    <property type="entry name" value="KDSR-like"/>
</dbReference>
<name>V4QET0_STUCH</name>
<dbReference type="CDD" id="cd08939">
    <property type="entry name" value="KDSR-like_SDR_c"/>
    <property type="match status" value="1"/>
</dbReference>
<proteinExistence type="inferred from homology"/>
<dbReference type="PANTHER" id="PTHR43550:SF3">
    <property type="entry name" value="3-KETODIHYDROSPHINGOSINE REDUCTASE"/>
    <property type="match status" value="1"/>
</dbReference>
<keyword evidence="6" id="KW-0256">Endoplasmic reticulum</keyword>
<feature type="domain" description="Ketoreductase" evidence="13">
    <location>
        <begin position="5"/>
        <end position="187"/>
    </location>
</feature>
<dbReference type="PRINTS" id="PR00080">
    <property type="entry name" value="SDRFAMILY"/>
</dbReference>
<sequence>MYKGKVVIITGGSSGLGKALAQRFLAQHAAVALVARDGKKLAQVKTDLAGYLRAGQKLETFSCDVSDISACEQTLQEIAHQLGAPHILINSAGIIKEGYFDTLALSDFRQVMEINYFGVINFIRATLPYFNRQGGGRIVNIASLAGKFGSFGYAAYCGSKFALVGLTETLRLELTPRNIAVQLVCPGEFDTPMTQQLSTSRTDENRIISQTIPVLSLKQVTDEVFAGIAKGQYMTIPGRISRVLEWVNRVFPGLMRRTLDAKVKKIYAGPSL</sequence>
<comment type="subcellular location">
    <subcellularLocation>
        <location evidence="1">Endoplasmic reticulum</location>
    </subcellularLocation>
</comment>
<dbReference type="PRINTS" id="PR00081">
    <property type="entry name" value="GDHRDH"/>
</dbReference>
<dbReference type="PANTHER" id="PTHR43550">
    <property type="entry name" value="3-KETODIHYDROSPHINGOSINE REDUCTASE"/>
    <property type="match status" value="1"/>
</dbReference>
<reference evidence="14 15" key="1">
    <citation type="submission" date="2013-07" db="EMBL/GenBank/DDBJ databases">
        <authorList>
            <person name="Schaap P.J."/>
            <person name="Mehboob F."/>
            <person name="Oosterkamp M.J."/>
            <person name="de Vos W.M."/>
            <person name="Stams A.J.M."/>
            <person name="Koehorst J.J."/>
        </authorList>
    </citation>
    <scope>NUCLEOTIDE SEQUENCE [LARGE SCALE GENOMIC DNA]</scope>
    <source>
        <strain evidence="14 15">AW-1</strain>
    </source>
</reference>
<dbReference type="Gene3D" id="3.40.50.720">
    <property type="entry name" value="NAD(P)-binding Rossmann-like Domain"/>
    <property type="match status" value="1"/>
</dbReference>
<organism evidence="14 15">
    <name type="scientific">Stutzerimonas chloritidismutans AW-1</name>
    <dbReference type="NCBI Taxonomy" id="1263865"/>
    <lineage>
        <taxon>Bacteria</taxon>
        <taxon>Pseudomonadati</taxon>
        <taxon>Pseudomonadota</taxon>
        <taxon>Gammaproteobacteria</taxon>
        <taxon>Pseudomonadales</taxon>
        <taxon>Pseudomonadaceae</taxon>
        <taxon>Stutzerimonas</taxon>
    </lineage>
</organism>
<dbReference type="Pfam" id="PF00106">
    <property type="entry name" value="adh_short"/>
    <property type="match status" value="1"/>
</dbReference>
<dbReference type="InterPro" id="IPR036291">
    <property type="entry name" value="NAD(P)-bd_dom_sf"/>
</dbReference>
<evidence type="ECO:0000256" key="11">
    <source>
        <dbReference type="ARBA" id="ARBA00026112"/>
    </source>
</evidence>